<protein>
    <submittedName>
        <fullName evidence="3">GDSL-like lipase/acylhydrolase</fullName>
    </submittedName>
</protein>
<evidence type="ECO:0000256" key="1">
    <source>
        <dbReference type="SAM" id="MobiDB-lite"/>
    </source>
</evidence>
<gene>
    <name evidence="3" type="ORF">bhn_I0691</name>
</gene>
<dbReference type="InterPro" id="IPR013830">
    <property type="entry name" value="SGNH_hydro"/>
</dbReference>
<organism evidence="3 4">
    <name type="scientific">Butyrivibrio hungatei</name>
    <dbReference type="NCBI Taxonomy" id="185008"/>
    <lineage>
        <taxon>Bacteria</taxon>
        <taxon>Bacillati</taxon>
        <taxon>Bacillota</taxon>
        <taxon>Clostridia</taxon>
        <taxon>Lachnospirales</taxon>
        <taxon>Lachnospiraceae</taxon>
        <taxon>Butyrivibrio</taxon>
    </lineage>
</organism>
<sequence>MWFKKSPLLIGVVVFTILISGISFGLKDTVYQEYSISMGADTPILSLFFKGLSEGVYPWSSAPIEEPIELVEDDVETEDIAEVVEEPVEEPVTDVSANDVSGNDVSGNSEDETYEFTEVTDDYFCDALFIGDSRTVGLSEYCEELDSRATFYAKVSLTIFTAMNKEFVKTEDGRKITVDQALSEHQFAKIYIMLGLNEIGTGNTEYFCNKYKEVLDRIRELQPDAIIYIQGIMHVTAHKSDNDKHFNNTNINERNEALSQFADNKTIFYIDMNEAVDDENGNLLSELSFDDVHLKASSYERWHQYLLQHAIVK</sequence>
<feature type="domain" description="SGNH hydrolase-type esterase" evidence="2">
    <location>
        <begin position="129"/>
        <end position="300"/>
    </location>
</feature>
<accession>A0A1D9P0J7</accession>
<name>A0A1D9P0J7_9FIRM</name>
<feature type="compositionally biased region" description="Polar residues" evidence="1">
    <location>
        <begin position="95"/>
        <end position="108"/>
    </location>
</feature>
<dbReference type="AlphaFoldDB" id="A0A1D9P0J7"/>
<dbReference type="Gene3D" id="3.40.50.1110">
    <property type="entry name" value="SGNH hydrolase"/>
    <property type="match status" value="1"/>
</dbReference>
<dbReference type="RefSeq" id="WP_071175469.1">
    <property type="nucleotide sequence ID" value="NZ_CP017831.1"/>
</dbReference>
<dbReference type="Pfam" id="PF13472">
    <property type="entry name" value="Lipase_GDSL_2"/>
    <property type="match status" value="1"/>
</dbReference>
<proteinExistence type="predicted"/>
<dbReference type="Proteomes" id="UP000179284">
    <property type="component" value="Chromosome I"/>
</dbReference>
<keyword evidence="4" id="KW-1185">Reference proteome</keyword>
<reference evidence="4" key="1">
    <citation type="submission" date="2016-10" db="EMBL/GenBank/DDBJ databases">
        <title>The complete genome sequence of the rumen bacterium Butyrivibrio hungatei MB2003.</title>
        <authorList>
            <person name="Palevich N."/>
            <person name="Kelly W.J."/>
            <person name="Leahy S.C."/>
            <person name="Altermann E."/>
            <person name="Rakonjac J."/>
            <person name="Attwood G.T."/>
        </authorList>
    </citation>
    <scope>NUCLEOTIDE SEQUENCE [LARGE SCALE GENOMIC DNA]</scope>
    <source>
        <strain evidence="4">MB2003</strain>
    </source>
</reference>
<dbReference type="OrthoDB" id="1650541at2"/>
<dbReference type="SUPFAM" id="SSF52266">
    <property type="entry name" value="SGNH hydrolase"/>
    <property type="match status" value="1"/>
</dbReference>
<dbReference type="InterPro" id="IPR036514">
    <property type="entry name" value="SGNH_hydro_sf"/>
</dbReference>
<evidence type="ECO:0000313" key="3">
    <source>
        <dbReference type="EMBL" id="AOZ95725.1"/>
    </source>
</evidence>
<dbReference type="KEGG" id="bhu:bhn_I0691"/>
<dbReference type="EMBL" id="CP017831">
    <property type="protein sequence ID" value="AOZ95725.1"/>
    <property type="molecule type" value="Genomic_DNA"/>
</dbReference>
<evidence type="ECO:0000259" key="2">
    <source>
        <dbReference type="Pfam" id="PF13472"/>
    </source>
</evidence>
<evidence type="ECO:0000313" key="4">
    <source>
        <dbReference type="Proteomes" id="UP000179284"/>
    </source>
</evidence>
<feature type="region of interest" description="Disordered" evidence="1">
    <location>
        <begin position="91"/>
        <end position="110"/>
    </location>
</feature>